<dbReference type="InterPro" id="IPR011611">
    <property type="entry name" value="PfkB_dom"/>
</dbReference>
<dbReference type="CDD" id="cd01172">
    <property type="entry name" value="RfaE_like"/>
    <property type="match status" value="1"/>
</dbReference>
<evidence type="ECO:0000313" key="4">
    <source>
        <dbReference type="EMBL" id="TWR27665.1"/>
    </source>
</evidence>
<dbReference type="NCBIfam" id="TIGR02198">
    <property type="entry name" value="rfaE_dom_I"/>
    <property type="match status" value="1"/>
</dbReference>
<evidence type="ECO:0000256" key="1">
    <source>
        <dbReference type="ARBA" id="ARBA00022679"/>
    </source>
</evidence>
<dbReference type="InterPro" id="IPR002173">
    <property type="entry name" value="Carboh/pur_kinase_PfkB_CS"/>
</dbReference>
<organism evidence="4 5">
    <name type="scientific">Mucilaginibacter achroorhodeus</name>
    <dbReference type="NCBI Taxonomy" id="2599294"/>
    <lineage>
        <taxon>Bacteria</taxon>
        <taxon>Pseudomonadati</taxon>
        <taxon>Bacteroidota</taxon>
        <taxon>Sphingobacteriia</taxon>
        <taxon>Sphingobacteriales</taxon>
        <taxon>Sphingobacteriaceae</taxon>
        <taxon>Mucilaginibacter</taxon>
    </lineage>
</organism>
<dbReference type="Proteomes" id="UP000318010">
    <property type="component" value="Unassembled WGS sequence"/>
</dbReference>
<dbReference type="OrthoDB" id="9802794at2"/>
<dbReference type="SUPFAM" id="SSF53613">
    <property type="entry name" value="Ribokinase-like"/>
    <property type="match status" value="1"/>
</dbReference>
<dbReference type="GO" id="GO:0016773">
    <property type="term" value="F:phosphotransferase activity, alcohol group as acceptor"/>
    <property type="evidence" value="ECO:0007669"/>
    <property type="project" value="InterPro"/>
</dbReference>
<reference evidence="4 5" key="1">
    <citation type="submission" date="2019-07" db="EMBL/GenBank/DDBJ databases">
        <authorList>
            <person name="Kim J."/>
        </authorList>
    </citation>
    <scope>NUCLEOTIDE SEQUENCE [LARGE SCALE GENOMIC DNA]</scope>
    <source>
        <strain evidence="4 5">MJ1a</strain>
    </source>
</reference>
<dbReference type="EMBL" id="VOEI01000001">
    <property type="protein sequence ID" value="TWR27665.1"/>
    <property type="molecule type" value="Genomic_DNA"/>
</dbReference>
<dbReference type="RefSeq" id="WP_146268482.1">
    <property type="nucleotide sequence ID" value="NZ_VOEI01000001.1"/>
</dbReference>
<name>A0A563U8J9_9SPHI</name>
<protein>
    <submittedName>
        <fullName evidence="4">D-glycero-beta-D-manno-heptose-7-phosphate kinase</fullName>
    </submittedName>
</protein>
<dbReference type="InterPro" id="IPR029056">
    <property type="entry name" value="Ribokinase-like"/>
</dbReference>
<dbReference type="PANTHER" id="PTHR46969:SF1">
    <property type="entry name" value="BIFUNCTIONAL PROTEIN HLDE"/>
    <property type="match status" value="1"/>
</dbReference>
<dbReference type="Gene3D" id="3.40.1190.20">
    <property type="match status" value="1"/>
</dbReference>
<proteinExistence type="predicted"/>
<evidence type="ECO:0000259" key="3">
    <source>
        <dbReference type="Pfam" id="PF00294"/>
    </source>
</evidence>
<dbReference type="PANTHER" id="PTHR46969">
    <property type="entry name" value="BIFUNCTIONAL PROTEIN HLDE"/>
    <property type="match status" value="1"/>
</dbReference>
<keyword evidence="2 4" id="KW-0418">Kinase</keyword>
<evidence type="ECO:0000256" key="2">
    <source>
        <dbReference type="ARBA" id="ARBA00022777"/>
    </source>
</evidence>
<comment type="caution">
    <text evidence="4">The sequence shown here is derived from an EMBL/GenBank/DDBJ whole genome shotgun (WGS) entry which is preliminary data.</text>
</comment>
<evidence type="ECO:0000313" key="5">
    <source>
        <dbReference type="Proteomes" id="UP000318010"/>
    </source>
</evidence>
<dbReference type="InterPro" id="IPR011913">
    <property type="entry name" value="RfaE_dom_I"/>
</dbReference>
<accession>A0A563U8J9</accession>
<keyword evidence="5" id="KW-1185">Reference proteome</keyword>
<dbReference type="Pfam" id="PF00294">
    <property type="entry name" value="PfkB"/>
    <property type="match status" value="1"/>
</dbReference>
<dbReference type="GO" id="GO:0033785">
    <property type="term" value="F:heptose 7-phosphate kinase activity"/>
    <property type="evidence" value="ECO:0007669"/>
    <property type="project" value="TreeGrafter"/>
</dbReference>
<sequence length="326" mass="35000">MLSQKVRSLQQSGTKPNILVVGDLMIDHYIIGDANRLSPEAPVPVVNVTKEFITPGGAANVAQNLLSLGAAITLGGVTGNDADAGKLTEILEREGVNASAIFSDKNRPTTVKTRVMAGSHQLVRVDRETTIPLLPELQHQFVANIKTAIDAADIIILSDYNKGLFSPELTQELIEAANAAGKKVIVDPKGLNYAKYKSAYIIKPNRKELAEAAKVERITNLEELQQAARVILQQTEAEYIVVTLSEQGMAIISELAYKLLPVKATSVFDVTGAGDTVIATMAYFIAQGLSVEEACELANHAAAIVIRQTGSAVTTVDEILQDIENR</sequence>
<dbReference type="GO" id="GO:0033786">
    <property type="term" value="F:heptose-1-phosphate adenylyltransferase activity"/>
    <property type="evidence" value="ECO:0007669"/>
    <property type="project" value="TreeGrafter"/>
</dbReference>
<dbReference type="AlphaFoldDB" id="A0A563U8J9"/>
<keyword evidence="1" id="KW-0808">Transferase</keyword>
<feature type="domain" description="Carbohydrate kinase PfkB" evidence="3">
    <location>
        <begin position="17"/>
        <end position="313"/>
    </location>
</feature>
<dbReference type="PROSITE" id="PS00583">
    <property type="entry name" value="PFKB_KINASES_1"/>
    <property type="match status" value="1"/>
</dbReference>
<dbReference type="GO" id="GO:0005829">
    <property type="term" value="C:cytosol"/>
    <property type="evidence" value="ECO:0007669"/>
    <property type="project" value="TreeGrafter"/>
</dbReference>
<gene>
    <name evidence="4" type="primary">rfaE1</name>
    <name evidence="4" type="ORF">FPZ42_00175</name>
</gene>